<accession>A0A9P1I935</accession>
<evidence type="ECO:0000256" key="1">
    <source>
        <dbReference type="SAM" id="SignalP"/>
    </source>
</evidence>
<feature type="chain" id="PRO_5040303272" description="NR LBD domain-containing protein" evidence="1">
    <location>
        <begin position="16"/>
        <end position="135"/>
    </location>
</feature>
<evidence type="ECO:0000313" key="2">
    <source>
        <dbReference type="EMBL" id="CAI5440750.1"/>
    </source>
</evidence>
<keyword evidence="3" id="KW-1185">Reference proteome</keyword>
<sequence length="135" mass="16021">MKLFLIFLIASFVNSEFPDADQTINMSILDDLNLEARILIEDFEKNDKIFTNELRNRFVQFVVKFSPIEKLVEQSNNPSFEEKVYIIKYRFRRALKIRYSLLKENFELLVSNLLAPPVFVPFLTVFFEKEVDNSI</sequence>
<keyword evidence="1" id="KW-0732">Signal</keyword>
<protein>
    <recommendedName>
        <fullName evidence="4">NR LBD domain-containing protein</fullName>
    </recommendedName>
</protein>
<evidence type="ECO:0008006" key="4">
    <source>
        <dbReference type="Google" id="ProtNLM"/>
    </source>
</evidence>
<dbReference type="Proteomes" id="UP001152747">
    <property type="component" value="Unassembled WGS sequence"/>
</dbReference>
<organism evidence="2 3">
    <name type="scientific">Caenorhabditis angaria</name>
    <dbReference type="NCBI Taxonomy" id="860376"/>
    <lineage>
        <taxon>Eukaryota</taxon>
        <taxon>Metazoa</taxon>
        <taxon>Ecdysozoa</taxon>
        <taxon>Nematoda</taxon>
        <taxon>Chromadorea</taxon>
        <taxon>Rhabditida</taxon>
        <taxon>Rhabditina</taxon>
        <taxon>Rhabditomorpha</taxon>
        <taxon>Rhabditoidea</taxon>
        <taxon>Rhabditidae</taxon>
        <taxon>Peloderinae</taxon>
        <taxon>Caenorhabditis</taxon>
    </lineage>
</organism>
<evidence type="ECO:0000313" key="3">
    <source>
        <dbReference type="Proteomes" id="UP001152747"/>
    </source>
</evidence>
<comment type="caution">
    <text evidence="2">The sequence shown here is derived from an EMBL/GenBank/DDBJ whole genome shotgun (WGS) entry which is preliminary data.</text>
</comment>
<proteinExistence type="predicted"/>
<reference evidence="2" key="1">
    <citation type="submission" date="2022-11" db="EMBL/GenBank/DDBJ databases">
        <authorList>
            <person name="Kikuchi T."/>
        </authorList>
    </citation>
    <scope>NUCLEOTIDE SEQUENCE</scope>
    <source>
        <strain evidence="2">PS1010</strain>
    </source>
</reference>
<dbReference type="EMBL" id="CANHGI010000002">
    <property type="protein sequence ID" value="CAI5440750.1"/>
    <property type="molecule type" value="Genomic_DNA"/>
</dbReference>
<name>A0A9P1I935_9PELO</name>
<dbReference type="AlphaFoldDB" id="A0A9P1I935"/>
<gene>
    <name evidence="2" type="ORF">CAMP_LOCUS3387</name>
</gene>
<feature type="signal peptide" evidence="1">
    <location>
        <begin position="1"/>
        <end position="15"/>
    </location>
</feature>